<evidence type="ECO:0000256" key="1">
    <source>
        <dbReference type="SAM" id="MobiDB-lite"/>
    </source>
</evidence>
<evidence type="ECO:0000313" key="3">
    <source>
        <dbReference type="Proteomes" id="UP000758155"/>
    </source>
</evidence>
<organism evidence="2 3">
    <name type="scientific">Didymella heteroderae</name>
    <dbReference type="NCBI Taxonomy" id="1769908"/>
    <lineage>
        <taxon>Eukaryota</taxon>
        <taxon>Fungi</taxon>
        <taxon>Dikarya</taxon>
        <taxon>Ascomycota</taxon>
        <taxon>Pezizomycotina</taxon>
        <taxon>Dothideomycetes</taxon>
        <taxon>Pleosporomycetidae</taxon>
        <taxon>Pleosporales</taxon>
        <taxon>Pleosporineae</taxon>
        <taxon>Didymellaceae</taxon>
        <taxon>Didymella</taxon>
    </lineage>
</organism>
<keyword evidence="3" id="KW-1185">Reference proteome</keyword>
<reference evidence="2" key="1">
    <citation type="submission" date="2019-04" db="EMBL/GenBank/DDBJ databases">
        <title>Sequencing of skin fungus with MAO and IRED activity.</title>
        <authorList>
            <person name="Marsaioli A.J."/>
            <person name="Bonatto J.M.C."/>
            <person name="Reis Junior O."/>
        </authorList>
    </citation>
    <scope>NUCLEOTIDE SEQUENCE</scope>
    <source>
        <strain evidence="2">28M1</strain>
    </source>
</reference>
<evidence type="ECO:0000313" key="2">
    <source>
        <dbReference type="EMBL" id="KAF3031190.1"/>
    </source>
</evidence>
<gene>
    <name evidence="2" type="ORF">E8E12_001416</name>
</gene>
<dbReference type="AlphaFoldDB" id="A0A9P4WFT3"/>
<sequence>MADPSGSLPAFLFRYVVRAVFQVARGAQAARALLPQVPEAERLSSNAGTMQNNARRQSLTTRPLRVSDANNKNIDVLTERSPADASETHPDLTPTWNARSQA</sequence>
<dbReference type="Proteomes" id="UP000758155">
    <property type="component" value="Unassembled WGS sequence"/>
</dbReference>
<proteinExistence type="predicted"/>
<feature type="non-terminal residue" evidence="2">
    <location>
        <position position="102"/>
    </location>
</feature>
<feature type="compositionally biased region" description="Polar residues" evidence="1">
    <location>
        <begin position="43"/>
        <end position="61"/>
    </location>
</feature>
<feature type="compositionally biased region" description="Basic and acidic residues" evidence="1">
    <location>
        <begin position="77"/>
        <end position="90"/>
    </location>
</feature>
<name>A0A9P4WFT3_9PLEO</name>
<protein>
    <submittedName>
        <fullName evidence="2">Uncharacterized protein</fullName>
    </submittedName>
</protein>
<accession>A0A9P4WFT3</accession>
<feature type="region of interest" description="Disordered" evidence="1">
    <location>
        <begin position="42"/>
        <end position="102"/>
    </location>
</feature>
<comment type="caution">
    <text evidence="2">The sequence shown here is derived from an EMBL/GenBank/DDBJ whole genome shotgun (WGS) entry which is preliminary data.</text>
</comment>
<dbReference type="EMBL" id="SWKV01000185">
    <property type="protein sequence ID" value="KAF3031190.1"/>
    <property type="molecule type" value="Genomic_DNA"/>
</dbReference>